<sequence>MTEASTLYIDPPEASRSDLLPARSGWISPTQATKKARFARTGIKSRKTSMATFSQKPAEVVKKWVLIDAEGLVVGRLASLVANRLRGKHKATFTPHVDDGDNVIIINADKVVLTGNKYADKKYYWHTGHPGGIKERTARQILEGRFPERVLEKAIERMIPRGPLGRRQMKNLRVYAGPNHQHEAQQPEVLDVAALNRKNKGNA</sequence>
<dbReference type="Pfam" id="PF00572">
    <property type="entry name" value="Ribosomal_L13"/>
    <property type="match status" value="1"/>
</dbReference>
<dbReference type="GO" id="GO:0006412">
    <property type="term" value="P:translation"/>
    <property type="evidence" value="ECO:0007669"/>
    <property type="project" value="UniProtKB-UniRule"/>
</dbReference>
<dbReference type="PANTHER" id="PTHR11545">
    <property type="entry name" value="RIBOSOMAL PROTEIN L13"/>
    <property type="match status" value="1"/>
</dbReference>
<dbReference type="FunFam" id="3.90.1180.10:FF:000001">
    <property type="entry name" value="50S ribosomal protein L13"/>
    <property type="match status" value="1"/>
</dbReference>
<keyword evidence="3 6" id="KW-0689">Ribosomal protein</keyword>
<evidence type="ECO:0000313" key="7">
    <source>
        <dbReference type="EMBL" id="EEQ95461.1"/>
    </source>
</evidence>
<dbReference type="Proteomes" id="UP000004386">
    <property type="component" value="Unassembled WGS sequence"/>
</dbReference>
<evidence type="ECO:0000256" key="1">
    <source>
        <dbReference type="ARBA" id="ARBA00006227"/>
    </source>
</evidence>
<comment type="similarity">
    <text evidence="1 6">Belongs to the universal ribosomal protein uL13 family.</text>
</comment>
<dbReference type="Gene3D" id="3.90.1180.10">
    <property type="entry name" value="Ribosomal protein L13"/>
    <property type="match status" value="1"/>
</dbReference>
<dbReference type="NCBIfam" id="TIGR01066">
    <property type="entry name" value="rplM_bact"/>
    <property type="match status" value="1"/>
</dbReference>
<dbReference type="SUPFAM" id="SSF52161">
    <property type="entry name" value="Ribosomal protein L13"/>
    <property type="match status" value="1"/>
</dbReference>
<dbReference type="InterPro" id="IPR036899">
    <property type="entry name" value="Ribosomal_uL13_sf"/>
</dbReference>
<evidence type="ECO:0000256" key="5">
    <source>
        <dbReference type="ARBA" id="ARBA00035201"/>
    </source>
</evidence>
<keyword evidence="4 6" id="KW-0687">Ribonucleoprotein</keyword>
<evidence type="ECO:0000256" key="6">
    <source>
        <dbReference type="HAMAP-Rule" id="MF_01366"/>
    </source>
</evidence>
<dbReference type="EMBL" id="ACQA01000001">
    <property type="protein sequence ID" value="EEQ95461.1"/>
    <property type="molecule type" value="Genomic_DNA"/>
</dbReference>
<evidence type="ECO:0000256" key="2">
    <source>
        <dbReference type="ARBA" id="ARBA00011838"/>
    </source>
</evidence>
<dbReference type="CDD" id="cd00392">
    <property type="entry name" value="Ribosomal_L13"/>
    <property type="match status" value="1"/>
</dbReference>
<dbReference type="PANTHER" id="PTHR11545:SF2">
    <property type="entry name" value="LARGE RIBOSOMAL SUBUNIT PROTEIN UL13M"/>
    <property type="match status" value="1"/>
</dbReference>
<name>C4WFT3_9HYPH</name>
<organism evidence="7 8">
    <name type="scientific">Brucella intermedia LMG 3301</name>
    <dbReference type="NCBI Taxonomy" id="641118"/>
    <lineage>
        <taxon>Bacteria</taxon>
        <taxon>Pseudomonadati</taxon>
        <taxon>Pseudomonadota</taxon>
        <taxon>Alphaproteobacteria</taxon>
        <taxon>Hyphomicrobiales</taxon>
        <taxon>Brucellaceae</taxon>
        <taxon>Brucella/Ochrobactrum group</taxon>
        <taxon>Brucella</taxon>
    </lineage>
</organism>
<evidence type="ECO:0000256" key="3">
    <source>
        <dbReference type="ARBA" id="ARBA00022980"/>
    </source>
</evidence>
<dbReference type="HOGENOM" id="CLU_082184_2_0_5"/>
<dbReference type="GO" id="GO:0003735">
    <property type="term" value="F:structural constituent of ribosome"/>
    <property type="evidence" value="ECO:0007669"/>
    <property type="project" value="InterPro"/>
</dbReference>
<dbReference type="InterPro" id="IPR005823">
    <property type="entry name" value="Ribosomal_uL13_bac-type"/>
</dbReference>
<gene>
    <name evidence="6 7" type="primary">rplM</name>
    <name evidence="7" type="ORF">OINT_1000834</name>
</gene>
<dbReference type="AlphaFoldDB" id="C4WFT3"/>
<protein>
    <recommendedName>
        <fullName evidence="5 6">Large ribosomal subunit protein uL13</fullName>
    </recommendedName>
</protein>
<dbReference type="GO" id="GO:0003729">
    <property type="term" value="F:mRNA binding"/>
    <property type="evidence" value="ECO:0007669"/>
    <property type="project" value="UniProtKB-ARBA"/>
</dbReference>
<comment type="subunit">
    <text evidence="2 6">Part of the 50S ribosomal subunit.</text>
</comment>
<dbReference type="GO" id="GO:0017148">
    <property type="term" value="P:negative regulation of translation"/>
    <property type="evidence" value="ECO:0007669"/>
    <property type="project" value="TreeGrafter"/>
</dbReference>
<comment type="caution">
    <text evidence="7">The sequence shown here is derived from an EMBL/GenBank/DDBJ whole genome shotgun (WGS) entry which is preliminary data.</text>
</comment>
<reference evidence="7 8" key="1">
    <citation type="submission" date="2009-05" db="EMBL/GenBank/DDBJ databases">
        <authorList>
            <person name="Setubal J.C."/>
            <person name="Boyle S."/>
            <person name="Crasta O.R."/>
            <person name="Gillespie J.J."/>
            <person name="Kenyon R.W."/>
            <person name="Lu J."/>
            <person name="Mane S."/>
            <person name="Nagrani S."/>
            <person name="Shallom J.M."/>
            <person name="Shallom S."/>
            <person name="Shukla M."/>
            <person name="Snyder E.E."/>
            <person name="Sobral B.W."/>
            <person name="Wattam A.R."/>
            <person name="Will R."/>
            <person name="Williams K."/>
            <person name="Yoo H."/>
            <person name="Munk C."/>
            <person name="Tapia R."/>
            <person name="Green L."/>
            <person name="Rogers Y."/>
            <person name="Detter J.C."/>
            <person name="Bruce D."/>
            <person name="Brettin T.S."/>
            <person name="Tsolis R."/>
        </authorList>
    </citation>
    <scope>NUCLEOTIDE SEQUENCE [LARGE SCALE GENOMIC DNA]</scope>
    <source>
        <strain evidence="7 8">LMG 3301</strain>
    </source>
</reference>
<evidence type="ECO:0000256" key="4">
    <source>
        <dbReference type="ARBA" id="ARBA00023274"/>
    </source>
</evidence>
<dbReference type="HAMAP" id="MF_01366">
    <property type="entry name" value="Ribosomal_uL13"/>
    <property type="match status" value="1"/>
</dbReference>
<proteinExistence type="inferred from homology"/>
<dbReference type="InterPro" id="IPR005822">
    <property type="entry name" value="Ribosomal_uL13"/>
</dbReference>
<evidence type="ECO:0000313" key="8">
    <source>
        <dbReference type="Proteomes" id="UP000004386"/>
    </source>
</evidence>
<dbReference type="GO" id="GO:0022625">
    <property type="term" value="C:cytosolic large ribosomal subunit"/>
    <property type="evidence" value="ECO:0007669"/>
    <property type="project" value="TreeGrafter"/>
</dbReference>
<accession>C4WFT3</accession>
<comment type="function">
    <text evidence="6">This protein is one of the early assembly proteins of the 50S ribosomal subunit, although it is not seen to bind rRNA by itself. It is important during the early stages of 50S assembly.</text>
</comment>